<proteinExistence type="predicted"/>
<dbReference type="Pfam" id="PF13302">
    <property type="entry name" value="Acetyltransf_3"/>
    <property type="match status" value="1"/>
</dbReference>
<organism evidence="2 3">
    <name type="scientific">Ideonella margarita</name>
    <dbReference type="NCBI Taxonomy" id="2984191"/>
    <lineage>
        <taxon>Bacteria</taxon>
        <taxon>Pseudomonadati</taxon>
        <taxon>Pseudomonadota</taxon>
        <taxon>Betaproteobacteria</taxon>
        <taxon>Burkholderiales</taxon>
        <taxon>Sphaerotilaceae</taxon>
        <taxon>Ideonella</taxon>
    </lineage>
</organism>
<dbReference type="PANTHER" id="PTHR43792:SF1">
    <property type="entry name" value="N-ACETYLTRANSFERASE DOMAIN-CONTAINING PROTEIN"/>
    <property type="match status" value="1"/>
</dbReference>
<name>A0ABU9C3T7_9BURK</name>
<dbReference type="SUPFAM" id="SSF55729">
    <property type="entry name" value="Acyl-CoA N-acyltransferases (Nat)"/>
    <property type="match status" value="1"/>
</dbReference>
<dbReference type="PROSITE" id="PS51186">
    <property type="entry name" value="GNAT"/>
    <property type="match status" value="1"/>
</dbReference>
<dbReference type="InterPro" id="IPR051531">
    <property type="entry name" value="N-acetyltransferase"/>
</dbReference>
<accession>A0ABU9C3T7</accession>
<keyword evidence="3" id="KW-1185">Reference proteome</keyword>
<evidence type="ECO:0000313" key="2">
    <source>
        <dbReference type="EMBL" id="MEK8046542.1"/>
    </source>
</evidence>
<protein>
    <submittedName>
        <fullName evidence="2">GNAT family N-acetyltransferase</fullName>
    </submittedName>
</protein>
<evidence type="ECO:0000259" key="1">
    <source>
        <dbReference type="PROSITE" id="PS51186"/>
    </source>
</evidence>
<feature type="domain" description="N-acetyltransferase" evidence="1">
    <location>
        <begin position="9"/>
        <end position="176"/>
    </location>
</feature>
<reference evidence="2 3" key="1">
    <citation type="submission" date="2024-04" db="EMBL/GenBank/DDBJ databases">
        <title>Novel species of the genus Ideonella isolated from streams.</title>
        <authorList>
            <person name="Lu H."/>
        </authorList>
    </citation>
    <scope>NUCLEOTIDE SEQUENCE [LARGE SCALE GENOMIC DNA]</scope>
    <source>
        <strain evidence="2 3">LYT19W</strain>
    </source>
</reference>
<evidence type="ECO:0000313" key="3">
    <source>
        <dbReference type="Proteomes" id="UP001379945"/>
    </source>
</evidence>
<dbReference type="InterPro" id="IPR016181">
    <property type="entry name" value="Acyl_CoA_acyltransferase"/>
</dbReference>
<dbReference type="PANTHER" id="PTHR43792">
    <property type="entry name" value="GNAT FAMILY, PUTATIVE (AFU_ORTHOLOGUE AFUA_3G00765)-RELATED-RELATED"/>
    <property type="match status" value="1"/>
</dbReference>
<dbReference type="InterPro" id="IPR000182">
    <property type="entry name" value="GNAT_dom"/>
</dbReference>
<dbReference type="RefSeq" id="WP_341398839.1">
    <property type="nucleotide sequence ID" value="NZ_JBBUTI010000006.1"/>
</dbReference>
<dbReference type="Proteomes" id="UP001379945">
    <property type="component" value="Unassembled WGS sequence"/>
</dbReference>
<gene>
    <name evidence="2" type="ORF">AACH00_09310</name>
</gene>
<sequence length="185" mass="20356">MSTLTTTRLTLVPFRDEHLPGLHAMNADPAVMRYLSGRAETLEETRAMVERVKLRWQAVGHSWWSFIDTHSGALIGAGAIQHLRREATAEPDLGCPLEIGWRLRQDHWGQGLATEAARAMAAFAFEQLRAPTLLAVCKPDNLASAAVMQRLGMHNLGLQRWYGQSLATYQLNAPARQPACTSGAG</sequence>
<comment type="caution">
    <text evidence="2">The sequence shown here is derived from an EMBL/GenBank/DDBJ whole genome shotgun (WGS) entry which is preliminary data.</text>
</comment>
<dbReference type="Gene3D" id="3.40.630.30">
    <property type="match status" value="1"/>
</dbReference>
<dbReference type="EMBL" id="JBBUTI010000006">
    <property type="protein sequence ID" value="MEK8046542.1"/>
    <property type="molecule type" value="Genomic_DNA"/>
</dbReference>